<dbReference type="OrthoDB" id="582308at2"/>
<organism evidence="1 2">
    <name type="scientific">Caproiciproducens galactitolivorans</name>
    <dbReference type="NCBI Taxonomy" id="642589"/>
    <lineage>
        <taxon>Bacteria</taxon>
        <taxon>Bacillati</taxon>
        <taxon>Bacillota</taxon>
        <taxon>Clostridia</taxon>
        <taxon>Eubacteriales</taxon>
        <taxon>Acutalibacteraceae</taxon>
        <taxon>Caproiciproducens</taxon>
    </lineage>
</organism>
<accession>A0A4Z0Y2T5</accession>
<comment type="caution">
    <text evidence="1">The sequence shown here is derived from an EMBL/GenBank/DDBJ whole genome shotgun (WGS) entry which is preliminary data.</text>
</comment>
<dbReference type="EMBL" id="SRMQ01000001">
    <property type="protein sequence ID" value="TGJ78044.1"/>
    <property type="molecule type" value="Genomic_DNA"/>
</dbReference>
<sequence>MMDVYPMLCENYNGMSQSFYAQYKDATEYLKSLKCGSWDLISHTYDENEKYCTAQSMRLHSAIAAIVFQALSIEAFVNLYGTQKVGNDTFYSKYDFKGATTLGKLKSICKDVLGKCYPTGNKAYSRLDSLMKKRNDIVHTKPHPVSIVPTSEVPNYTDLMYQTEFVFKNIDDEMLSYSTLKETLMALEGKETDFIQENYNEAMDACSKAVVEMFTKALFPNGGDHE</sequence>
<keyword evidence="2" id="KW-1185">Reference proteome</keyword>
<reference evidence="1 2" key="1">
    <citation type="submission" date="2019-04" db="EMBL/GenBank/DDBJ databases">
        <authorList>
            <person name="Poehlein A."/>
            <person name="Bengelsdorf F.R."/>
            <person name="Duerre P."/>
            <person name="Daniel R."/>
        </authorList>
    </citation>
    <scope>NUCLEOTIDE SEQUENCE [LARGE SCALE GENOMIC DNA]</scope>
    <source>
        <strain evidence="1 2">BS-1</strain>
    </source>
</reference>
<protein>
    <recommendedName>
        <fullName evidence="3">Cthe-2314-like HEPN domain-containing protein</fullName>
    </recommendedName>
</protein>
<dbReference type="Proteomes" id="UP000297714">
    <property type="component" value="Unassembled WGS sequence"/>
</dbReference>
<gene>
    <name evidence="1" type="ORF">CAGA_04560</name>
</gene>
<dbReference type="AlphaFoldDB" id="A0A4Z0Y2T5"/>
<proteinExistence type="predicted"/>
<evidence type="ECO:0008006" key="3">
    <source>
        <dbReference type="Google" id="ProtNLM"/>
    </source>
</evidence>
<evidence type="ECO:0000313" key="2">
    <source>
        <dbReference type="Proteomes" id="UP000297714"/>
    </source>
</evidence>
<evidence type="ECO:0000313" key="1">
    <source>
        <dbReference type="EMBL" id="TGJ78044.1"/>
    </source>
</evidence>
<name>A0A4Z0Y2T5_9FIRM</name>
<dbReference type="RefSeq" id="WP_135657263.1">
    <property type="nucleotide sequence ID" value="NZ_SRMQ01000001.1"/>
</dbReference>